<sequence length="168" mass="18906">MAVEGILQILALSNNLRSPVDAFIAFRAGPPSNESTANFLKRFEDAFHRMPTRERADKEVEGTIEYTLQTHAGMVWNTLVQQDEAYPLHSALSNAWIIAEKHQCWMAKLASRPVDRESLPVYQDPLWTERTPANTSTYQDKFNLDNPIASVNAATPETVCYKCGKLGH</sequence>
<gene>
    <name evidence="1" type="ORF">BLGHR1_10214</name>
</gene>
<proteinExistence type="predicted"/>
<dbReference type="Proteomes" id="UP000275772">
    <property type="component" value="Unassembled WGS sequence"/>
</dbReference>
<dbReference type="VEuPathDB" id="FungiDB:BLGHR1_10214"/>
<accession>A0A383UIC8</accession>
<evidence type="ECO:0000313" key="1">
    <source>
        <dbReference type="EMBL" id="SZE99463.1"/>
    </source>
</evidence>
<evidence type="ECO:0008006" key="3">
    <source>
        <dbReference type="Google" id="ProtNLM"/>
    </source>
</evidence>
<name>A0A383UIC8_BLUHO</name>
<evidence type="ECO:0000313" key="2">
    <source>
        <dbReference type="Proteomes" id="UP000275772"/>
    </source>
</evidence>
<protein>
    <recommendedName>
        <fullName evidence="3">CCHC-type domain-containing protein</fullName>
    </recommendedName>
</protein>
<organism evidence="1 2">
    <name type="scientific">Blumeria hordei</name>
    <name type="common">Barley powdery mildew</name>
    <name type="synonym">Blumeria graminis f. sp. hordei</name>
    <dbReference type="NCBI Taxonomy" id="2867405"/>
    <lineage>
        <taxon>Eukaryota</taxon>
        <taxon>Fungi</taxon>
        <taxon>Dikarya</taxon>
        <taxon>Ascomycota</taxon>
        <taxon>Pezizomycotina</taxon>
        <taxon>Leotiomycetes</taxon>
        <taxon>Erysiphales</taxon>
        <taxon>Erysiphaceae</taxon>
        <taxon>Blumeria</taxon>
    </lineage>
</organism>
<dbReference type="AlphaFoldDB" id="A0A383UIC8"/>
<dbReference type="EMBL" id="UNSH01000001">
    <property type="protein sequence ID" value="SZE99463.1"/>
    <property type="molecule type" value="Genomic_DNA"/>
</dbReference>
<reference evidence="1 2" key="1">
    <citation type="submission" date="2017-11" db="EMBL/GenBank/DDBJ databases">
        <authorList>
            <person name="Kracher B."/>
        </authorList>
    </citation>
    <scope>NUCLEOTIDE SEQUENCE [LARGE SCALE GENOMIC DNA]</scope>
    <source>
        <strain evidence="1 2">RACE1</strain>
    </source>
</reference>